<dbReference type="SUPFAM" id="SSF81383">
    <property type="entry name" value="F-box domain"/>
    <property type="match status" value="1"/>
</dbReference>
<sequence>MKKYKQAKAPEHEDGVDMISNLPDPILHLIVSSLPTTEEVIRTSILSTRWRYLWNLIPSIDIDSSRGMKFDRTKFKKFVYRVLANSSLDLDSLRISCSDLYSISTVYQWIQAAVSRNIKQLHLSFCSEDLFKHIKLPYCLVTCDSLQVLRVFLYEQRRLILPKFTGFQALRVLELKNVELYKDYLVKNFLESLPLLEDLSFIDCAINKLQILYISCPKLKNLRLDNRNFFSFEGLYDVDFLCDCIKIVCPKLLFFEFRAFLALKYIFRSLGLVKKAVIHPEEFPSECMDCMFQGNCSLESLSTSIYILCYSLCPSGVPVSLPHLKTLELTIGSDTPVISKFIRFLTRLPHLESLHLIIEEKYIWWEDWKLDEAETRGILTRHLKRVEFLIYYKQKLILDLARCLLEHGNALEEMIFRWDCDEAKFHKKSLETMEEVSKFHKASSDVKLITLNEISYYRFSGKP</sequence>
<dbReference type="PANTHER" id="PTHR34223">
    <property type="entry name" value="OS11G0201299 PROTEIN"/>
    <property type="match status" value="1"/>
</dbReference>
<dbReference type="Pfam" id="PF23622">
    <property type="entry name" value="LRR_At1g61320_AtMIF1"/>
    <property type="match status" value="1"/>
</dbReference>
<dbReference type="InterPro" id="IPR053781">
    <property type="entry name" value="F-box_AtFBL13-like"/>
</dbReference>
<evidence type="ECO:0000313" key="4">
    <source>
        <dbReference type="Proteomes" id="UP001177003"/>
    </source>
</evidence>
<dbReference type="SUPFAM" id="SSF52047">
    <property type="entry name" value="RNI-like"/>
    <property type="match status" value="1"/>
</dbReference>
<evidence type="ECO:0000259" key="1">
    <source>
        <dbReference type="Pfam" id="PF00646"/>
    </source>
</evidence>
<dbReference type="AlphaFoldDB" id="A0AA36EDG2"/>
<proteinExistence type="predicted"/>
<dbReference type="Pfam" id="PF00646">
    <property type="entry name" value="F-box"/>
    <property type="match status" value="1"/>
</dbReference>
<keyword evidence="4" id="KW-1185">Reference proteome</keyword>
<protein>
    <recommendedName>
        <fullName evidence="5">F-box domain-containing protein</fullName>
    </recommendedName>
</protein>
<name>A0AA36EDG2_LACSI</name>
<reference evidence="3" key="1">
    <citation type="submission" date="2023-04" db="EMBL/GenBank/DDBJ databases">
        <authorList>
            <person name="Vijverberg K."/>
            <person name="Xiong W."/>
            <person name="Schranz E."/>
        </authorList>
    </citation>
    <scope>NUCLEOTIDE SEQUENCE</scope>
</reference>
<dbReference type="Proteomes" id="UP001177003">
    <property type="component" value="Chromosome 7"/>
</dbReference>
<evidence type="ECO:0008006" key="5">
    <source>
        <dbReference type="Google" id="ProtNLM"/>
    </source>
</evidence>
<dbReference type="EMBL" id="OX465083">
    <property type="protein sequence ID" value="CAI9292391.1"/>
    <property type="molecule type" value="Genomic_DNA"/>
</dbReference>
<dbReference type="InterPro" id="IPR001810">
    <property type="entry name" value="F-box_dom"/>
</dbReference>
<dbReference type="InterPro" id="IPR055357">
    <property type="entry name" value="LRR_At1g61320_AtMIF1"/>
</dbReference>
<feature type="domain" description="At1g61320/AtMIF1 LRR" evidence="2">
    <location>
        <begin position="89"/>
        <end position="427"/>
    </location>
</feature>
<organism evidence="3 4">
    <name type="scientific">Lactuca saligna</name>
    <name type="common">Willowleaf lettuce</name>
    <dbReference type="NCBI Taxonomy" id="75948"/>
    <lineage>
        <taxon>Eukaryota</taxon>
        <taxon>Viridiplantae</taxon>
        <taxon>Streptophyta</taxon>
        <taxon>Embryophyta</taxon>
        <taxon>Tracheophyta</taxon>
        <taxon>Spermatophyta</taxon>
        <taxon>Magnoliopsida</taxon>
        <taxon>eudicotyledons</taxon>
        <taxon>Gunneridae</taxon>
        <taxon>Pentapetalae</taxon>
        <taxon>asterids</taxon>
        <taxon>campanulids</taxon>
        <taxon>Asterales</taxon>
        <taxon>Asteraceae</taxon>
        <taxon>Cichorioideae</taxon>
        <taxon>Cichorieae</taxon>
        <taxon>Lactucinae</taxon>
        <taxon>Lactuca</taxon>
    </lineage>
</organism>
<dbReference type="InterPro" id="IPR036047">
    <property type="entry name" value="F-box-like_dom_sf"/>
</dbReference>
<feature type="domain" description="F-box" evidence="1">
    <location>
        <begin position="19"/>
        <end position="55"/>
    </location>
</feature>
<dbReference type="InterPro" id="IPR053197">
    <property type="entry name" value="F-box_SCFL_complex_component"/>
</dbReference>
<gene>
    <name evidence="3" type="ORF">LSALG_LOCUS31470</name>
</gene>
<evidence type="ECO:0000313" key="3">
    <source>
        <dbReference type="EMBL" id="CAI9292391.1"/>
    </source>
</evidence>
<accession>A0AA36EDG2</accession>
<dbReference type="Gene3D" id="3.80.10.10">
    <property type="entry name" value="Ribonuclease Inhibitor"/>
    <property type="match status" value="1"/>
</dbReference>
<evidence type="ECO:0000259" key="2">
    <source>
        <dbReference type="Pfam" id="PF23622"/>
    </source>
</evidence>
<dbReference type="CDD" id="cd22160">
    <property type="entry name" value="F-box_AtFBL13-like"/>
    <property type="match status" value="1"/>
</dbReference>
<dbReference type="PANTHER" id="PTHR34223:SF51">
    <property type="entry name" value="OS06G0556300 PROTEIN"/>
    <property type="match status" value="1"/>
</dbReference>
<dbReference type="InterPro" id="IPR032675">
    <property type="entry name" value="LRR_dom_sf"/>
</dbReference>